<dbReference type="KEGG" id="laj:A0128_17095"/>
<dbReference type="EMBL" id="CP015217">
    <property type="protein sequence ID" value="AOP36147.1"/>
    <property type="molecule type" value="Genomic_DNA"/>
</dbReference>
<dbReference type="AlphaFoldDB" id="A0A1D7V2T7"/>
<dbReference type="Proteomes" id="UP000094197">
    <property type="component" value="Chromosome 1"/>
</dbReference>
<evidence type="ECO:0008006" key="3">
    <source>
        <dbReference type="Google" id="ProtNLM"/>
    </source>
</evidence>
<reference evidence="1 2" key="1">
    <citation type="submission" date="2016-04" db="EMBL/GenBank/DDBJ databases">
        <title>Complete genome seqeunce of Leptospira alstonii serovar Room22.</title>
        <authorList>
            <person name="Nally J.E."/>
            <person name="Bayles D.O."/>
            <person name="Hurley D."/>
            <person name="Fanning S."/>
            <person name="McMahon B.J."/>
            <person name="Arent Z."/>
        </authorList>
    </citation>
    <scope>NUCLEOTIDE SEQUENCE [LARGE SCALE GENOMIC DNA]</scope>
    <source>
        <strain evidence="1 2">GWTS #1</strain>
    </source>
</reference>
<proteinExistence type="predicted"/>
<keyword evidence="2" id="KW-1185">Reference proteome</keyword>
<dbReference type="OrthoDB" id="334335at2"/>
<sequence>MCSLVSILVCVLFFTFCSTTQKIYLLSYENLDGKRIPENIQSLAGEKKEGKDCGFSYSLAGAFKNAVANTDYDTIIEAEVTHTTGPFAPMHCILVKGFAMNSNTIPKEDQK</sequence>
<accession>A0A1D7V2T7</accession>
<protein>
    <recommendedName>
        <fullName evidence="3">TRL-like family protein</fullName>
    </recommendedName>
</protein>
<organism evidence="1 2">
    <name type="scientific">Leptospira tipperaryensis</name>
    <dbReference type="NCBI Taxonomy" id="2564040"/>
    <lineage>
        <taxon>Bacteria</taxon>
        <taxon>Pseudomonadati</taxon>
        <taxon>Spirochaetota</taxon>
        <taxon>Spirochaetia</taxon>
        <taxon>Leptospirales</taxon>
        <taxon>Leptospiraceae</taxon>
        <taxon>Leptospira</taxon>
    </lineage>
</organism>
<gene>
    <name evidence="1" type="ORF">A0128_17095</name>
</gene>
<name>A0A1D7V2T7_9LEPT</name>
<evidence type="ECO:0000313" key="1">
    <source>
        <dbReference type="EMBL" id="AOP36147.1"/>
    </source>
</evidence>
<evidence type="ECO:0000313" key="2">
    <source>
        <dbReference type="Proteomes" id="UP000094197"/>
    </source>
</evidence>